<dbReference type="Pfam" id="PF04932">
    <property type="entry name" value="Wzy_C"/>
    <property type="match status" value="1"/>
</dbReference>
<organism evidence="7 8">
    <name type="scientific">Castellaniella hirudinis</name>
    <dbReference type="NCBI Taxonomy" id="1144617"/>
    <lineage>
        <taxon>Bacteria</taxon>
        <taxon>Pseudomonadati</taxon>
        <taxon>Pseudomonadota</taxon>
        <taxon>Betaproteobacteria</taxon>
        <taxon>Burkholderiales</taxon>
        <taxon>Alcaligenaceae</taxon>
        <taxon>Castellaniella</taxon>
    </lineage>
</organism>
<dbReference type="InterPro" id="IPR007016">
    <property type="entry name" value="O-antigen_ligase-rel_domated"/>
</dbReference>
<feature type="transmembrane region" description="Helical" evidence="5">
    <location>
        <begin position="382"/>
        <end position="404"/>
    </location>
</feature>
<evidence type="ECO:0000256" key="4">
    <source>
        <dbReference type="ARBA" id="ARBA00023136"/>
    </source>
</evidence>
<reference evidence="8" key="1">
    <citation type="journal article" date="2019" name="Int. J. Syst. Evol. Microbiol.">
        <title>The Global Catalogue of Microorganisms (GCM) 10K type strain sequencing project: providing services to taxonomists for standard genome sequencing and annotation.</title>
        <authorList>
            <consortium name="The Broad Institute Genomics Platform"/>
            <consortium name="The Broad Institute Genome Sequencing Center for Infectious Disease"/>
            <person name="Wu L."/>
            <person name="Ma J."/>
        </authorList>
    </citation>
    <scope>NUCLEOTIDE SEQUENCE [LARGE SCALE GENOMIC DNA]</scope>
    <source>
        <strain evidence="8">CGMCC 1.19029</strain>
    </source>
</reference>
<dbReference type="EMBL" id="JBHSDY010000001">
    <property type="protein sequence ID" value="MFC4296752.1"/>
    <property type="molecule type" value="Genomic_DNA"/>
</dbReference>
<dbReference type="PANTHER" id="PTHR37422">
    <property type="entry name" value="TEICHURONIC ACID BIOSYNTHESIS PROTEIN TUAE"/>
    <property type="match status" value="1"/>
</dbReference>
<gene>
    <name evidence="7" type="ORF">ACFO0J_01700</name>
</gene>
<dbReference type="RefSeq" id="WP_376811331.1">
    <property type="nucleotide sequence ID" value="NZ_JBHSDY010000001.1"/>
</dbReference>
<evidence type="ECO:0000256" key="2">
    <source>
        <dbReference type="ARBA" id="ARBA00022692"/>
    </source>
</evidence>
<dbReference type="Proteomes" id="UP001595756">
    <property type="component" value="Unassembled WGS sequence"/>
</dbReference>
<protein>
    <submittedName>
        <fullName evidence="7">O-antigen ligase family protein</fullName>
    </submittedName>
</protein>
<dbReference type="GO" id="GO:0016874">
    <property type="term" value="F:ligase activity"/>
    <property type="evidence" value="ECO:0007669"/>
    <property type="project" value="UniProtKB-KW"/>
</dbReference>
<feature type="transmembrane region" description="Helical" evidence="5">
    <location>
        <begin position="104"/>
        <end position="121"/>
    </location>
</feature>
<keyword evidence="4 5" id="KW-0472">Membrane</keyword>
<keyword evidence="7" id="KW-0436">Ligase</keyword>
<keyword evidence="8" id="KW-1185">Reference proteome</keyword>
<keyword evidence="3 5" id="KW-1133">Transmembrane helix</keyword>
<dbReference type="PANTHER" id="PTHR37422:SF17">
    <property type="entry name" value="O-ANTIGEN LIGASE"/>
    <property type="match status" value="1"/>
</dbReference>
<evidence type="ECO:0000256" key="5">
    <source>
        <dbReference type="SAM" id="Phobius"/>
    </source>
</evidence>
<feature type="transmembrane region" description="Helical" evidence="5">
    <location>
        <begin position="193"/>
        <end position="210"/>
    </location>
</feature>
<feature type="transmembrane region" description="Helical" evidence="5">
    <location>
        <begin position="410"/>
        <end position="427"/>
    </location>
</feature>
<evidence type="ECO:0000313" key="8">
    <source>
        <dbReference type="Proteomes" id="UP001595756"/>
    </source>
</evidence>
<keyword evidence="2 5" id="KW-0812">Transmembrane</keyword>
<accession>A0ABV8RV85</accession>
<feature type="transmembrane region" description="Helical" evidence="5">
    <location>
        <begin position="80"/>
        <end position="98"/>
    </location>
</feature>
<evidence type="ECO:0000256" key="1">
    <source>
        <dbReference type="ARBA" id="ARBA00004141"/>
    </source>
</evidence>
<feature type="domain" description="O-antigen ligase-related" evidence="6">
    <location>
        <begin position="202"/>
        <end position="359"/>
    </location>
</feature>
<proteinExistence type="predicted"/>
<dbReference type="InterPro" id="IPR051533">
    <property type="entry name" value="WaaL-like"/>
</dbReference>
<evidence type="ECO:0000256" key="3">
    <source>
        <dbReference type="ARBA" id="ARBA00022989"/>
    </source>
</evidence>
<evidence type="ECO:0000313" key="7">
    <source>
        <dbReference type="EMBL" id="MFC4296752.1"/>
    </source>
</evidence>
<comment type="subcellular location">
    <subcellularLocation>
        <location evidence="1">Membrane</location>
        <topology evidence="1">Multi-pass membrane protein</topology>
    </subcellularLocation>
</comment>
<feature type="transmembrane region" description="Helical" evidence="5">
    <location>
        <begin position="346"/>
        <end position="370"/>
    </location>
</feature>
<feature type="transmembrane region" description="Helical" evidence="5">
    <location>
        <begin position="128"/>
        <end position="148"/>
    </location>
</feature>
<feature type="transmembrane region" description="Helical" evidence="5">
    <location>
        <begin position="216"/>
        <end position="233"/>
    </location>
</feature>
<feature type="transmembrane region" description="Helical" evidence="5">
    <location>
        <begin position="168"/>
        <end position="188"/>
    </location>
</feature>
<feature type="transmembrane region" description="Helical" evidence="5">
    <location>
        <begin position="20"/>
        <end position="50"/>
    </location>
</feature>
<evidence type="ECO:0000259" key="6">
    <source>
        <dbReference type="Pfam" id="PF04932"/>
    </source>
</evidence>
<comment type="caution">
    <text evidence="7">The sequence shown here is derived from an EMBL/GenBank/DDBJ whole genome shotgun (WGS) entry which is preliminary data.</text>
</comment>
<name>A0ABV8RV85_9BURK</name>
<sequence>MPTHPAASPAWLSTWMSAGAALSFLLMLSVPSGYSVGGGVLLLGGLAIWWTGRRAASAPGTAGTRHFGEIAPWTVEDRTLCALLLAVFAINTLAVLWHGDSGKYLDQGVRYLLALPILAGLRRVRLRLDWLAAGLALGLFATAGIAAWQTRWVGLVRAEGFVTSAIPFGDMALTMAFWCLMGAALAAIQRRRAWAALLLAGSLAGTYAMIASASRGSLVALPILAILAAIALLRRAHLRPLLAGVAILTTAAAILLAALPGSHIAESRYAAALDEWHAYSQQGDATNNVGSRLEAWKAALISIPERPLLGWGHTQYQDHLRELIETGRIAPFVGTLSNTHNQFIEIWLHQGSLGLIAFLSLLIAGFWYFCRRLRAPDPTVRVLACCGAALPSAFAAFGLTQVILGRNNGVMFFLVSLAVLWAAMRQAERDAETGSA</sequence>
<feature type="transmembrane region" description="Helical" evidence="5">
    <location>
        <begin position="240"/>
        <end position="259"/>
    </location>
</feature>